<evidence type="ECO:0000256" key="5">
    <source>
        <dbReference type="ARBA" id="ARBA00022946"/>
    </source>
</evidence>
<dbReference type="CDD" id="cd12823">
    <property type="entry name" value="Mrs2_Mfm1p-like"/>
    <property type="match status" value="1"/>
</dbReference>
<feature type="chain" id="PRO_5023885508" description="Magnesium transporter" evidence="11">
    <location>
        <begin position="23"/>
        <end position="401"/>
    </location>
</feature>
<feature type="transmembrane region" description="Helical" evidence="9">
    <location>
        <begin position="338"/>
        <end position="365"/>
    </location>
</feature>
<keyword evidence="3 9" id="KW-0812">Transmembrane</keyword>
<evidence type="ECO:0000256" key="6">
    <source>
        <dbReference type="ARBA" id="ARBA00022989"/>
    </source>
</evidence>
<proteinExistence type="inferred from homology"/>
<evidence type="ECO:0000256" key="2">
    <source>
        <dbReference type="ARBA" id="ARBA00022448"/>
    </source>
</evidence>
<keyword evidence="4 9" id="KW-0460">Magnesium</keyword>
<dbReference type="Pfam" id="PF22099">
    <property type="entry name" value="MRS2-like"/>
    <property type="match status" value="1"/>
</dbReference>
<comment type="similarity">
    <text evidence="9">Belongs to the CorA metal ion transporter (MIT) (TC 1.A.35) family.</text>
</comment>
<feature type="compositionally biased region" description="Low complexity" evidence="10">
    <location>
        <begin position="66"/>
        <end position="83"/>
    </location>
</feature>
<evidence type="ECO:0000256" key="9">
    <source>
        <dbReference type="RuleBase" id="RU366042"/>
    </source>
</evidence>
<comment type="caution">
    <text evidence="12">The sequence shown here is derived from an EMBL/GenBank/DDBJ whole genome shotgun (WGS) entry which is preliminary data.</text>
</comment>
<evidence type="ECO:0000313" key="13">
    <source>
        <dbReference type="Proteomes" id="UP000324585"/>
    </source>
</evidence>
<dbReference type="OMA" id="TRNNCII"/>
<sequence length="401" mass="44029">MRPWMWHWAAVRFRGSWHRVAAGGVGRGALRRYQDWTSASRSTSLEALEFLAPGGGNVRRDAESVSTAGNGTNASGSSGSGSAVKVRTNAGERGTLRNLTKADLAATTGLNLRDIRNVDPSFRQESPAVLVRSKAIIVNLEHIRAILQADRLLLFEPMHPSVQAFIPELQARLQAESSLLPFELRALEVVLINVCASLQRHASTLSPAVDSVLDNLSSTGVSSFGSDSVQTSLDRLLPLENALNEFLNKVTMIRTAIDDVLSSDEDMSAMYLTSVIQSGHRRRRDEHEEVEMMLENYMKVIDSVHNEISATLRAVKSTENVTQIRLDAMRNRVLRLEVYLNIATVSIASGGTVAACFGMNLLSGLEESPHAFYAISLASVSTCVLMFRGILAFLKFKRIFR</sequence>
<dbReference type="InterPro" id="IPR039204">
    <property type="entry name" value="MRS2-like"/>
</dbReference>
<name>A0A5J4YRP2_PORPP</name>
<evidence type="ECO:0000256" key="7">
    <source>
        <dbReference type="ARBA" id="ARBA00023065"/>
    </source>
</evidence>
<keyword evidence="9" id="KW-0496">Mitochondrion</keyword>
<organism evidence="12 13">
    <name type="scientific">Porphyridium purpureum</name>
    <name type="common">Red alga</name>
    <name type="synonym">Porphyridium cruentum</name>
    <dbReference type="NCBI Taxonomy" id="35688"/>
    <lineage>
        <taxon>Eukaryota</taxon>
        <taxon>Rhodophyta</taxon>
        <taxon>Bangiophyceae</taxon>
        <taxon>Porphyridiales</taxon>
        <taxon>Porphyridiaceae</taxon>
        <taxon>Porphyridium</taxon>
    </lineage>
</organism>
<keyword evidence="7 9" id="KW-0406">Ion transport</keyword>
<dbReference type="PANTHER" id="PTHR13890">
    <property type="entry name" value="RNA SPLICING PROTEIN MRS2, MITOCHONDRIAL"/>
    <property type="match status" value="1"/>
</dbReference>
<feature type="signal peptide" evidence="11">
    <location>
        <begin position="1"/>
        <end position="22"/>
    </location>
</feature>
<evidence type="ECO:0000256" key="3">
    <source>
        <dbReference type="ARBA" id="ARBA00022692"/>
    </source>
</evidence>
<evidence type="ECO:0000256" key="8">
    <source>
        <dbReference type="ARBA" id="ARBA00023136"/>
    </source>
</evidence>
<dbReference type="GO" id="GO:0005743">
    <property type="term" value="C:mitochondrial inner membrane"/>
    <property type="evidence" value="ECO:0007669"/>
    <property type="project" value="UniProtKB-SubCell"/>
</dbReference>
<dbReference type="Gene3D" id="1.20.58.340">
    <property type="entry name" value="Magnesium transport protein CorA, transmembrane region"/>
    <property type="match status" value="1"/>
</dbReference>
<dbReference type="Gene3D" id="2.40.128.330">
    <property type="match status" value="1"/>
</dbReference>
<comment type="subcellular location">
    <subcellularLocation>
        <location evidence="1">Membrane</location>
        <topology evidence="1">Multi-pass membrane protein</topology>
    </subcellularLocation>
    <subcellularLocation>
        <location evidence="9">Mitochondrion inner membrane</location>
        <topology evidence="9">Multi-pass membrane protein</topology>
    </subcellularLocation>
</comment>
<keyword evidence="5" id="KW-0809">Transit peptide</keyword>
<evidence type="ECO:0000256" key="10">
    <source>
        <dbReference type="SAM" id="MobiDB-lite"/>
    </source>
</evidence>
<evidence type="ECO:0000256" key="11">
    <source>
        <dbReference type="SAM" id="SignalP"/>
    </source>
</evidence>
<feature type="transmembrane region" description="Helical" evidence="9">
    <location>
        <begin position="371"/>
        <end position="394"/>
    </location>
</feature>
<dbReference type="OrthoDB" id="10251508at2759"/>
<keyword evidence="9" id="KW-0999">Mitochondrion inner membrane</keyword>
<dbReference type="EMBL" id="VRMN01000006">
    <property type="protein sequence ID" value="KAA8493550.1"/>
    <property type="molecule type" value="Genomic_DNA"/>
</dbReference>
<dbReference type="GO" id="GO:0015095">
    <property type="term" value="F:magnesium ion transmembrane transporter activity"/>
    <property type="evidence" value="ECO:0007669"/>
    <property type="project" value="TreeGrafter"/>
</dbReference>
<keyword evidence="6 9" id="KW-1133">Transmembrane helix</keyword>
<dbReference type="Proteomes" id="UP000324585">
    <property type="component" value="Unassembled WGS sequence"/>
</dbReference>
<gene>
    <name evidence="12" type="ORF">FVE85_4687</name>
</gene>
<protein>
    <recommendedName>
        <fullName evidence="9">Magnesium transporter</fullName>
    </recommendedName>
</protein>
<accession>A0A5J4YRP2</accession>
<evidence type="ECO:0000313" key="12">
    <source>
        <dbReference type="EMBL" id="KAA8493550.1"/>
    </source>
</evidence>
<reference evidence="13" key="1">
    <citation type="journal article" date="2019" name="Nat. Commun.">
        <title>Expansion of phycobilisome linker gene families in mesophilic red algae.</title>
        <authorList>
            <person name="Lee J."/>
            <person name="Kim D."/>
            <person name="Bhattacharya D."/>
            <person name="Yoon H.S."/>
        </authorList>
    </citation>
    <scope>NUCLEOTIDE SEQUENCE [LARGE SCALE GENOMIC DNA]</scope>
    <source>
        <strain evidence="13">CCMP 1328</strain>
    </source>
</reference>
<feature type="region of interest" description="Disordered" evidence="10">
    <location>
        <begin position="59"/>
        <end position="85"/>
    </location>
</feature>
<dbReference type="AlphaFoldDB" id="A0A5J4YRP2"/>
<keyword evidence="13" id="KW-1185">Reference proteome</keyword>
<evidence type="ECO:0000256" key="4">
    <source>
        <dbReference type="ARBA" id="ARBA00022842"/>
    </source>
</evidence>
<keyword evidence="2 9" id="KW-0813">Transport</keyword>
<keyword evidence="11" id="KW-0732">Signal</keyword>
<evidence type="ECO:0000256" key="1">
    <source>
        <dbReference type="ARBA" id="ARBA00004141"/>
    </source>
</evidence>
<keyword evidence="8 9" id="KW-0472">Membrane</keyword>
<dbReference type="PANTHER" id="PTHR13890:SF0">
    <property type="entry name" value="MAGNESIUM TRANSPORTER MRS2 HOMOLOG, MITOCHONDRIAL"/>
    <property type="match status" value="1"/>
</dbReference>